<evidence type="ECO:0000313" key="2">
    <source>
        <dbReference type="EMBL" id="KAK6525472.1"/>
    </source>
</evidence>
<evidence type="ECO:0000313" key="3">
    <source>
        <dbReference type="Proteomes" id="UP001365542"/>
    </source>
</evidence>
<sequence length="368" mass="40844">MSLLITVLLSVASRLDAFYIEAESKYSDQGPWQLCRTTDPPSTKYELSIFAIDPARTNCEKQGGDPEWFLYRPLAESDPYDRYKRDDIVPVDPKKFYLGGSKPWPPTDLTPIIFTGSVLNSALELGTEQSDQLIPASFRILRGGSNPEISGNNPPQAGDIVQFLGHDLLTSLMEKVLEIDLIGTTDQQVPKYAIIRATIGADEIDYPSVNLRVSNQRRINDLIIEAGLAREHQSFDALNPIKGLKSFFGNIKDTVKKKARDAKEVMQGKIKAGVEGGVKKFMGTTARTHIHGGQEDEEAKEDFPVGYPGYESGNNSPDPAEKGGVYYGNYNYDPSIVGQDYVGQQEQAQNQGQKRIEIFEVEKSKKDT</sequence>
<name>A0AAV9WTL2_9PEZI</name>
<keyword evidence="3" id="KW-1185">Reference proteome</keyword>
<protein>
    <submittedName>
        <fullName evidence="2">Uncharacterized protein</fullName>
    </submittedName>
</protein>
<reference evidence="2 3" key="1">
    <citation type="submission" date="2019-10" db="EMBL/GenBank/DDBJ databases">
        <authorList>
            <person name="Palmer J.M."/>
        </authorList>
    </citation>
    <scope>NUCLEOTIDE SEQUENCE [LARGE SCALE GENOMIC DNA]</scope>
    <source>
        <strain evidence="2 3">TWF694</strain>
    </source>
</reference>
<dbReference type="EMBL" id="JAVHJO010000017">
    <property type="protein sequence ID" value="KAK6525472.1"/>
    <property type="molecule type" value="Genomic_DNA"/>
</dbReference>
<dbReference type="Proteomes" id="UP001365542">
    <property type="component" value="Unassembled WGS sequence"/>
</dbReference>
<evidence type="ECO:0000256" key="1">
    <source>
        <dbReference type="SAM" id="SignalP"/>
    </source>
</evidence>
<comment type="caution">
    <text evidence="2">The sequence shown here is derived from an EMBL/GenBank/DDBJ whole genome shotgun (WGS) entry which is preliminary data.</text>
</comment>
<keyword evidence="1" id="KW-0732">Signal</keyword>
<dbReference type="AlphaFoldDB" id="A0AAV9WTL2"/>
<feature type="signal peptide" evidence="1">
    <location>
        <begin position="1"/>
        <end position="17"/>
    </location>
</feature>
<organism evidence="2 3">
    <name type="scientific">Orbilia ellipsospora</name>
    <dbReference type="NCBI Taxonomy" id="2528407"/>
    <lineage>
        <taxon>Eukaryota</taxon>
        <taxon>Fungi</taxon>
        <taxon>Dikarya</taxon>
        <taxon>Ascomycota</taxon>
        <taxon>Pezizomycotina</taxon>
        <taxon>Orbiliomycetes</taxon>
        <taxon>Orbiliales</taxon>
        <taxon>Orbiliaceae</taxon>
        <taxon>Orbilia</taxon>
    </lineage>
</organism>
<accession>A0AAV9WTL2</accession>
<proteinExistence type="predicted"/>
<feature type="chain" id="PRO_5043776773" evidence="1">
    <location>
        <begin position="18"/>
        <end position="368"/>
    </location>
</feature>
<gene>
    <name evidence="2" type="ORF">TWF694_005606</name>
</gene>